<keyword evidence="4" id="KW-0547">Nucleotide-binding</keyword>
<evidence type="ECO:0000256" key="1">
    <source>
        <dbReference type="ARBA" id="ARBA00004141"/>
    </source>
</evidence>
<evidence type="ECO:0000259" key="11">
    <source>
        <dbReference type="PROSITE" id="PS50929"/>
    </source>
</evidence>
<dbReference type="EMBL" id="LR877150">
    <property type="protein sequence ID" value="CAD2216034.1"/>
    <property type="molecule type" value="Genomic_DNA"/>
</dbReference>
<evidence type="ECO:0000256" key="4">
    <source>
        <dbReference type="ARBA" id="ARBA00022741"/>
    </source>
</evidence>
<feature type="domain" description="ABC transporter" evidence="10">
    <location>
        <begin position="334"/>
        <end position="577"/>
    </location>
</feature>
<evidence type="ECO:0000313" key="12">
    <source>
        <dbReference type="EMBL" id="CAD2216034.1"/>
    </source>
</evidence>
<comment type="subcellular location">
    <subcellularLocation>
        <location evidence="1">Membrane</location>
        <topology evidence="1">Multi-pass membrane protein</topology>
    </subcellularLocation>
</comment>
<proteinExistence type="inferred from homology"/>
<dbReference type="AlphaFoldDB" id="A0A7G2CAV5"/>
<dbReference type="Proteomes" id="UP000515908">
    <property type="component" value="Chromosome 06"/>
</dbReference>
<feature type="transmembrane region" description="Helical" evidence="9">
    <location>
        <begin position="127"/>
        <end position="151"/>
    </location>
</feature>
<dbReference type="GO" id="GO:0016887">
    <property type="term" value="F:ATP hydrolysis activity"/>
    <property type="evidence" value="ECO:0007669"/>
    <property type="project" value="InterPro"/>
</dbReference>
<dbReference type="PANTHER" id="PTHR24221:SF503">
    <property type="entry name" value="MITOCHONDRIAL POTASSIUM CHANNEL ATP-BINDING SUBUNIT"/>
    <property type="match status" value="1"/>
</dbReference>
<feature type="transmembrane region" description="Helical" evidence="9">
    <location>
        <begin position="41"/>
        <end position="63"/>
    </location>
</feature>
<dbReference type="OrthoDB" id="6500128at2759"/>
<name>A0A7G2CAV5_9TRYP</name>
<feature type="transmembrane region" description="Helical" evidence="9">
    <location>
        <begin position="274"/>
        <end position="295"/>
    </location>
</feature>
<evidence type="ECO:0000259" key="10">
    <source>
        <dbReference type="PROSITE" id="PS50893"/>
    </source>
</evidence>
<dbReference type="Gene3D" id="3.40.50.300">
    <property type="entry name" value="P-loop containing nucleotide triphosphate hydrolases"/>
    <property type="match status" value="1"/>
</dbReference>
<protein>
    <submittedName>
        <fullName evidence="12">ABC transporter transmembrane region/ABC transporter, putative</fullName>
    </submittedName>
</protein>
<keyword evidence="5" id="KW-0067">ATP-binding</keyword>
<dbReference type="PROSITE" id="PS50893">
    <property type="entry name" value="ABC_TRANSPORTER_2"/>
    <property type="match status" value="1"/>
</dbReference>
<dbReference type="InterPro" id="IPR036640">
    <property type="entry name" value="ABC1_TM_sf"/>
</dbReference>
<dbReference type="PANTHER" id="PTHR24221">
    <property type="entry name" value="ATP-BINDING CASSETTE SUB-FAMILY B"/>
    <property type="match status" value="1"/>
</dbReference>
<feature type="transmembrane region" description="Helical" evidence="9">
    <location>
        <begin position="247"/>
        <end position="268"/>
    </location>
</feature>
<dbReference type="SUPFAM" id="SSF90123">
    <property type="entry name" value="ABC transporter transmembrane region"/>
    <property type="match status" value="1"/>
</dbReference>
<dbReference type="PROSITE" id="PS50929">
    <property type="entry name" value="ABC_TM1F"/>
    <property type="match status" value="1"/>
</dbReference>
<evidence type="ECO:0000256" key="2">
    <source>
        <dbReference type="ARBA" id="ARBA00022448"/>
    </source>
</evidence>
<dbReference type="SMART" id="SM00382">
    <property type="entry name" value="AAA"/>
    <property type="match status" value="1"/>
</dbReference>
<dbReference type="Pfam" id="PF00005">
    <property type="entry name" value="ABC_tran"/>
    <property type="match status" value="1"/>
</dbReference>
<dbReference type="SUPFAM" id="SSF52540">
    <property type="entry name" value="P-loop containing nucleoside triphosphate hydrolases"/>
    <property type="match status" value="1"/>
</dbReference>
<evidence type="ECO:0000256" key="8">
    <source>
        <dbReference type="ARBA" id="ARBA00024363"/>
    </source>
</evidence>
<keyword evidence="13" id="KW-1185">Reference proteome</keyword>
<keyword evidence="3 9" id="KW-0812">Transmembrane</keyword>
<evidence type="ECO:0000256" key="9">
    <source>
        <dbReference type="SAM" id="Phobius"/>
    </source>
</evidence>
<evidence type="ECO:0000256" key="7">
    <source>
        <dbReference type="ARBA" id="ARBA00023136"/>
    </source>
</evidence>
<dbReference type="InterPro" id="IPR003593">
    <property type="entry name" value="AAA+_ATPase"/>
</dbReference>
<feature type="transmembrane region" description="Helical" evidence="9">
    <location>
        <begin position="157"/>
        <end position="176"/>
    </location>
</feature>
<dbReference type="PROSITE" id="PS00211">
    <property type="entry name" value="ABC_TRANSPORTER_1"/>
    <property type="match status" value="1"/>
</dbReference>
<evidence type="ECO:0000256" key="5">
    <source>
        <dbReference type="ARBA" id="ARBA00022840"/>
    </source>
</evidence>
<keyword evidence="6 9" id="KW-1133">Transmembrane helix</keyword>
<dbReference type="Pfam" id="PF00664">
    <property type="entry name" value="ABC_membrane"/>
    <property type="match status" value="1"/>
</dbReference>
<feature type="domain" description="ABC transmembrane type-1" evidence="11">
    <location>
        <begin position="8"/>
        <end position="300"/>
    </location>
</feature>
<comment type="similarity">
    <text evidence="8">Belongs to the ABC transporter superfamily. ABCB family. Heavy Metal importer (TC 3.A.1.210) subfamily.</text>
</comment>
<dbReference type="CDD" id="cd18582">
    <property type="entry name" value="ABC_6TM_ATM1_ABCB7"/>
    <property type="match status" value="1"/>
</dbReference>
<sequence>MKVLVVSSVACVLIAKTLKVCVPFWFKTIVDLLAPATTTAAAVATVGPFAVGTFGCVVAYGICRMTASVTEELKTILFAPVGGNASTTLAMEMFDKLHKLDLRFHLNRETGVLSKDLDRGSRAFWQLAYALLFMVVPTCFEMTLVCTALNAQAGPQFIGIALVAVFSYVGWTLAVTNWRAKFRARYNALDSRVGGLIVDSLLNYETVKYFGSDKYESARIGSETVKMNRELIKLDQTVAVLNFGQQFIFVAAGVLSLYLCTTSVLAGAMTVGDLVLVDALLMQLYLPLSYLGMIYREIQTSTQNMQAMILLLDQKSTVTESEDATPFQYKNGTIELRSVGFEYKKDDGRRVLHNLSLTIPGGSTVAFVGPSGSGKSTIFRLLFRFFDPTSGEILIDGQPLHKVQLDSVRECIGVIPQDTVLFNESVRYNIRYGRMDATDEEVEEAARRASLHQTVMNMSDGYDTSVGERGLKLSGGEKQRVAIARVLLEEAPILLADEATSALDSTTELNVMSTLRTATRHSRSDAPRTIILIAHRLSTVREADIIFVLDGKGGLAEQGTHHDLLAKGGLYATLWHQQLRDRKRAEEGETHK</sequence>
<dbReference type="GO" id="GO:0140359">
    <property type="term" value="F:ABC-type transporter activity"/>
    <property type="evidence" value="ECO:0007669"/>
    <property type="project" value="InterPro"/>
</dbReference>
<dbReference type="GO" id="GO:0005524">
    <property type="term" value="F:ATP binding"/>
    <property type="evidence" value="ECO:0007669"/>
    <property type="project" value="UniProtKB-KW"/>
</dbReference>
<dbReference type="InterPro" id="IPR003439">
    <property type="entry name" value="ABC_transporter-like_ATP-bd"/>
</dbReference>
<organism evidence="12 13">
    <name type="scientific">Angomonas deanei</name>
    <dbReference type="NCBI Taxonomy" id="59799"/>
    <lineage>
        <taxon>Eukaryota</taxon>
        <taxon>Discoba</taxon>
        <taxon>Euglenozoa</taxon>
        <taxon>Kinetoplastea</taxon>
        <taxon>Metakinetoplastina</taxon>
        <taxon>Trypanosomatida</taxon>
        <taxon>Trypanosomatidae</taxon>
        <taxon>Strigomonadinae</taxon>
        <taxon>Angomonas</taxon>
    </lineage>
</organism>
<dbReference type="Gene3D" id="1.20.1560.10">
    <property type="entry name" value="ABC transporter type 1, transmembrane domain"/>
    <property type="match status" value="1"/>
</dbReference>
<keyword evidence="7 9" id="KW-0472">Membrane</keyword>
<dbReference type="InterPro" id="IPR027417">
    <property type="entry name" value="P-loop_NTPase"/>
</dbReference>
<reference evidence="12 13" key="1">
    <citation type="submission" date="2020-08" db="EMBL/GenBank/DDBJ databases">
        <authorList>
            <person name="Newling K."/>
            <person name="Davey J."/>
            <person name="Forrester S."/>
        </authorList>
    </citation>
    <scope>NUCLEOTIDE SEQUENCE [LARGE SCALE GENOMIC DNA]</scope>
    <source>
        <strain evidence="13">Crithidia deanei Carvalho (ATCC PRA-265)</strain>
    </source>
</reference>
<dbReference type="InterPro" id="IPR017871">
    <property type="entry name" value="ABC_transporter-like_CS"/>
</dbReference>
<dbReference type="InterPro" id="IPR011527">
    <property type="entry name" value="ABC1_TM_dom"/>
</dbReference>
<dbReference type="VEuPathDB" id="TriTrypDB:ADEAN_000349200"/>
<dbReference type="InterPro" id="IPR039421">
    <property type="entry name" value="Type_1_exporter"/>
</dbReference>
<accession>A0A7G2CAV5</accession>
<evidence type="ECO:0000256" key="3">
    <source>
        <dbReference type="ARBA" id="ARBA00022692"/>
    </source>
</evidence>
<evidence type="ECO:0000313" key="13">
    <source>
        <dbReference type="Proteomes" id="UP000515908"/>
    </source>
</evidence>
<keyword evidence="2" id="KW-0813">Transport</keyword>
<dbReference type="FunFam" id="3.40.50.300:FF:000287">
    <property type="entry name" value="Multidrug ABC transporter ATP-binding protein"/>
    <property type="match status" value="1"/>
</dbReference>
<evidence type="ECO:0000256" key="6">
    <source>
        <dbReference type="ARBA" id="ARBA00022989"/>
    </source>
</evidence>
<dbReference type="GO" id="GO:0016020">
    <property type="term" value="C:membrane"/>
    <property type="evidence" value="ECO:0007669"/>
    <property type="project" value="UniProtKB-SubCell"/>
</dbReference>
<gene>
    <name evidence="12" type="ORF">ADEAN_000349200</name>
</gene>